<comment type="subunit">
    <text evidence="4">Homotrimer.</text>
</comment>
<dbReference type="PANTHER" id="PTHR33254:SF16">
    <property type="entry name" value="BLR3842 PROTEIN"/>
    <property type="match status" value="1"/>
</dbReference>
<dbReference type="AlphaFoldDB" id="A0AA97I681"/>
<keyword evidence="14" id="KW-1185">Reference proteome</keyword>
<evidence type="ECO:0000256" key="3">
    <source>
        <dbReference type="ARBA" id="ARBA00008621"/>
    </source>
</evidence>
<dbReference type="KEGG" id="mbet:N8K70_15985"/>
<feature type="binding site" evidence="12">
    <location>
        <position position="106"/>
    </location>
    <ligand>
        <name>substrate</name>
    </ligand>
</feature>
<evidence type="ECO:0000313" key="14">
    <source>
        <dbReference type="Proteomes" id="UP001305498"/>
    </source>
</evidence>
<dbReference type="InterPro" id="IPR005493">
    <property type="entry name" value="RraA/RraA-like"/>
</dbReference>
<evidence type="ECO:0000256" key="12">
    <source>
        <dbReference type="PIRSR" id="PIRSR605493-1"/>
    </source>
</evidence>
<evidence type="ECO:0000256" key="6">
    <source>
        <dbReference type="ARBA" id="ARBA00012947"/>
    </source>
</evidence>
<feature type="binding site" evidence="12">
    <location>
        <position position="107"/>
    </location>
    <ligand>
        <name>Mg(2+)</name>
        <dbReference type="ChEBI" id="CHEBI:18420"/>
    </ligand>
</feature>
<evidence type="ECO:0000313" key="13">
    <source>
        <dbReference type="EMBL" id="WOF22872.1"/>
    </source>
</evidence>
<dbReference type="Gene3D" id="3.50.30.40">
    <property type="entry name" value="Ribonuclease E inhibitor RraA/RraA-like"/>
    <property type="match status" value="1"/>
</dbReference>
<dbReference type="GO" id="GO:0008168">
    <property type="term" value="F:methyltransferase activity"/>
    <property type="evidence" value="ECO:0007669"/>
    <property type="project" value="UniProtKB-KW"/>
</dbReference>
<name>A0AA97I681_9MICO</name>
<dbReference type="Proteomes" id="UP001305498">
    <property type="component" value="Chromosome"/>
</dbReference>
<evidence type="ECO:0000256" key="7">
    <source>
        <dbReference type="ARBA" id="ARBA00016549"/>
    </source>
</evidence>
<comment type="cofactor">
    <cofactor evidence="2">
        <name>a divalent metal cation</name>
        <dbReference type="ChEBI" id="CHEBI:60240"/>
    </cofactor>
</comment>
<keyword evidence="13" id="KW-0489">Methyltransferase</keyword>
<protein>
    <recommendedName>
        <fullName evidence="7">Putative 4-hydroxy-4-methyl-2-oxoglutarate aldolase</fullName>
        <ecNumber evidence="6">4.1.1.112</ecNumber>
        <ecNumber evidence="5">4.1.3.17</ecNumber>
    </recommendedName>
    <alternativeName>
        <fullName evidence="10">Oxaloacetate decarboxylase</fullName>
    </alternativeName>
    <alternativeName>
        <fullName evidence="9">RraA-like protein</fullName>
    </alternativeName>
</protein>
<evidence type="ECO:0000256" key="11">
    <source>
        <dbReference type="ARBA" id="ARBA00047973"/>
    </source>
</evidence>
<evidence type="ECO:0000256" key="2">
    <source>
        <dbReference type="ARBA" id="ARBA00001968"/>
    </source>
</evidence>
<evidence type="ECO:0000256" key="1">
    <source>
        <dbReference type="ARBA" id="ARBA00001342"/>
    </source>
</evidence>
<dbReference type="InterPro" id="IPR036704">
    <property type="entry name" value="RraA/RraA-like_sf"/>
</dbReference>
<dbReference type="GO" id="GO:0047443">
    <property type="term" value="F:4-hydroxy-4-methyl-2-oxoglutarate aldolase activity"/>
    <property type="evidence" value="ECO:0007669"/>
    <property type="project" value="UniProtKB-EC"/>
</dbReference>
<proteinExistence type="inferred from homology"/>
<comment type="cofactor">
    <cofactor evidence="12">
        <name>Mg(2+)</name>
        <dbReference type="ChEBI" id="CHEBI:18420"/>
    </cofactor>
</comment>
<dbReference type="Pfam" id="PF03737">
    <property type="entry name" value="RraA-like"/>
    <property type="match status" value="1"/>
</dbReference>
<dbReference type="EC" id="4.1.1.112" evidence="6"/>
<sequence>MGALADADRLIRWGSATLHEACPEPSALPASLRPAWAGATIVGRAYPVVVAPGDNLALHWAIVEAEPGDVIVADAHDAVHGHWGEVMAVGALSRGIAGLVIAGGVRDTAQQAELGFPVFSTSIAVRGTAKRWSGVLGEPVAFGGVSVSRGDVIVADADGVVCVPRSSYPETVENAAARVAKEEAIMTALRAGSTTLDEYRLRGIDDRSARSRAQDR</sequence>
<keyword evidence="13" id="KW-0808">Transferase</keyword>
<organism evidence="13 14">
    <name type="scientific">Microbacterium betulae</name>
    <dbReference type="NCBI Taxonomy" id="2981139"/>
    <lineage>
        <taxon>Bacteria</taxon>
        <taxon>Bacillati</taxon>
        <taxon>Actinomycetota</taxon>
        <taxon>Actinomycetes</taxon>
        <taxon>Micrococcales</taxon>
        <taxon>Microbacteriaceae</taxon>
        <taxon>Microbacterium</taxon>
    </lineage>
</organism>
<evidence type="ECO:0000256" key="5">
    <source>
        <dbReference type="ARBA" id="ARBA00012213"/>
    </source>
</evidence>
<keyword evidence="12" id="KW-0479">Metal-binding</keyword>
<gene>
    <name evidence="13" type="ORF">N8K70_15985</name>
</gene>
<dbReference type="EMBL" id="CP118157">
    <property type="protein sequence ID" value="WOF22872.1"/>
    <property type="molecule type" value="Genomic_DNA"/>
</dbReference>
<comment type="catalytic activity">
    <reaction evidence="11">
        <text>oxaloacetate + H(+) = pyruvate + CO2</text>
        <dbReference type="Rhea" id="RHEA:15641"/>
        <dbReference type="ChEBI" id="CHEBI:15361"/>
        <dbReference type="ChEBI" id="CHEBI:15378"/>
        <dbReference type="ChEBI" id="CHEBI:16452"/>
        <dbReference type="ChEBI" id="CHEBI:16526"/>
        <dbReference type="EC" id="4.1.1.112"/>
    </reaction>
</comment>
<dbReference type="GO" id="GO:0008948">
    <property type="term" value="F:oxaloacetate decarboxylase activity"/>
    <property type="evidence" value="ECO:0007669"/>
    <property type="project" value="UniProtKB-EC"/>
</dbReference>
<evidence type="ECO:0000256" key="4">
    <source>
        <dbReference type="ARBA" id="ARBA00011233"/>
    </source>
</evidence>
<accession>A0AA97I681</accession>
<dbReference type="CDD" id="cd16841">
    <property type="entry name" value="RraA_family"/>
    <property type="match status" value="1"/>
</dbReference>
<evidence type="ECO:0000256" key="10">
    <source>
        <dbReference type="ARBA" id="ARBA00032305"/>
    </source>
</evidence>
<comment type="catalytic activity">
    <reaction evidence="1">
        <text>4-hydroxy-4-methyl-2-oxoglutarate = 2 pyruvate</text>
        <dbReference type="Rhea" id="RHEA:22748"/>
        <dbReference type="ChEBI" id="CHEBI:15361"/>
        <dbReference type="ChEBI" id="CHEBI:58276"/>
        <dbReference type="EC" id="4.1.3.17"/>
    </reaction>
</comment>
<reference evidence="13 14" key="1">
    <citation type="submission" date="2023-02" db="EMBL/GenBank/DDBJ databases">
        <title>Microbacterium betulae sp. nov., isolated from birch wood.</title>
        <authorList>
            <person name="Pasciak M."/>
            <person name="Pawlik K.J."/>
            <person name="Martynowski D."/>
            <person name="Laczmanski L."/>
            <person name="Ciekot J."/>
            <person name="Szponar B."/>
            <person name="Wojcik-Fatla A."/>
            <person name="Mackiewicz B."/>
            <person name="Farian E."/>
            <person name="Cholewa G."/>
            <person name="Cholewa A."/>
            <person name="Dutkiewicz J."/>
        </authorList>
    </citation>
    <scope>NUCLEOTIDE SEQUENCE [LARGE SCALE GENOMIC DNA]</scope>
    <source>
        <strain evidence="13 14">AB</strain>
    </source>
</reference>
<evidence type="ECO:0000256" key="9">
    <source>
        <dbReference type="ARBA" id="ARBA00030169"/>
    </source>
</evidence>
<dbReference type="GO" id="GO:0046872">
    <property type="term" value="F:metal ion binding"/>
    <property type="evidence" value="ECO:0007669"/>
    <property type="project" value="UniProtKB-KW"/>
</dbReference>
<comment type="similarity">
    <text evidence="3">Belongs to the class II aldolase/RraA-like family.</text>
</comment>
<dbReference type="PANTHER" id="PTHR33254">
    <property type="entry name" value="4-HYDROXY-4-METHYL-2-OXOGLUTARATE ALDOLASE 3-RELATED"/>
    <property type="match status" value="1"/>
</dbReference>
<dbReference type="EC" id="4.1.3.17" evidence="5"/>
<dbReference type="RefSeq" id="WP_317139344.1">
    <property type="nucleotide sequence ID" value="NZ_CP118157.1"/>
</dbReference>
<dbReference type="GO" id="GO:0032259">
    <property type="term" value="P:methylation"/>
    <property type="evidence" value="ECO:0007669"/>
    <property type="project" value="UniProtKB-KW"/>
</dbReference>
<keyword evidence="12" id="KW-0460">Magnesium</keyword>
<evidence type="ECO:0000256" key="8">
    <source>
        <dbReference type="ARBA" id="ARBA00025046"/>
    </source>
</evidence>
<dbReference type="SUPFAM" id="SSF89562">
    <property type="entry name" value="RraA-like"/>
    <property type="match status" value="1"/>
</dbReference>
<comment type="function">
    <text evidence="8">Catalyzes the aldol cleavage of 4-hydroxy-4-methyl-2-oxoglutarate (HMG) into 2 molecules of pyruvate. Also contains a secondary oxaloacetate (OAA) decarboxylase activity due to the common pyruvate enolate transition state formed following C-C bond cleavage in the retro-aldol and decarboxylation reactions.</text>
</comment>
<feature type="binding site" evidence="12">
    <location>
        <begin position="84"/>
        <end position="87"/>
    </location>
    <ligand>
        <name>substrate</name>
    </ligand>
</feature>